<proteinExistence type="predicted"/>
<dbReference type="CDD" id="cd04186">
    <property type="entry name" value="GT_2_like_c"/>
    <property type="match status" value="1"/>
</dbReference>
<organism evidence="1 2">
    <name type="scientific">Candidatus Nephthysia bennettiae</name>
    <dbReference type="NCBI Taxonomy" id="3127016"/>
    <lineage>
        <taxon>Bacteria</taxon>
        <taxon>Bacillati</taxon>
        <taxon>Candidatus Dormiibacterota</taxon>
        <taxon>Candidatus Dormibacteria</taxon>
        <taxon>Candidatus Dormibacterales</taxon>
        <taxon>Candidatus Dormibacteraceae</taxon>
        <taxon>Candidatus Nephthysia</taxon>
    </lineage>
</organism>
<keyword evidence="2" id="KW-1185">Reference proteome</keyword>
<evidence type="ECO:0000313" key="1">
    <source>
        <dbReference type="EMBL" id="MBJ7599179.1"/>
    </source>
</evidence>
<dbReference type="RefSeq" id="WP_338202651.1">
    <property type="nucleotide sequence ID" value="NZ_JAEKNR010000142.1"/>
</dbReference>
<sequence>MATNKPLVSAIVVSYNVRDLLLDSLRAFYASSDVPVEVVVVDNASSDGSADAVAATFRQAKVIRLAVNVGFGKANNAGLQQAEGRFILLLNPDVTAQPGCVGRLTDFLLVRPDAGAVGPRLERPDGKLDLAARRGFPTPSAAFYRFTGLNRVFPRSARFNRYNMGHLPETDTHEIDAGTAACLLVRRAAVDRVGFFDPDYFMYGEDIDLCYRLKTGGWKVFYLPDARAVHVKGASTRQSTRKMLWEFHRAMWTFHHKHYAADMPAFANGLVWASIWARWATLTAKTQLSGDPRISP</sequence>
<dbReference type="Pfam" id="PF13641">
    <property type="entry name" value="Glyco_tranf_2_3"/>
    <property type="match status" value="1"/>
</dbReference>
<dbReference type="PANTHER" id="PTHR43179:SF7">
    <property type="entry name" value="RHAMNOSYLTRANSFERASE WBBL"/>
    <property type="match status" value="1"/>
</dbReference>
<protein>
    <submittedName>
        <fullName evidence="1">Glycosyltransferase family 2 protein</fullName>
    </submittedName>
</protein>
<dbReference type="Gene3D" id="3.90.550.10">
    <property type="entry name" value="Spore Coat Polysaccharide Biosynthesis Protein SpsA, Chain A"/>
    <property type="match status" value="1"/>
</dbReference>
<dbReference type="SUPFAM" id="SSF53448">
    <property type="entry name" value="Nucleotide-diphospho-sugar transferases"/>
    <property type="match status" value="1"/>
</dbReference>
<evidence type="ECO:0000313" key="2">
    <source>
        <dbReference type="Proteomes" id="UP000612893"/>
    </source>
</evidence>
<accession>A0A934N9Y1</accession>
<name>A0A934N9Y1_9BACT</name>
<dbReference type="InterPro" id="IPR029044">
    <property type="entry name" value="Nucleotide-diphossugar_trans"/>
</dbReference>
<dbReference type="AlphaFoldDB" id="A0A934N9Y1"/>
<comment type="caution">
    <text evidence="1">The sequence shown here is derived from an EMBL/GenBank/DDBJ whole genome shotgun (WGS) entry which is preliminary data.</text>
</comment>
<gene>
    <name evidence="1" type="ORF">JF922_14040</name>
</gene>
<dbReference type="EMBL" id="JAEKNR010000142">
    <property type="protein sequence ID" value="MBJ7599179.1"/>
    <property type="molecule type" value="Genomic_DNA"/>
</dbReference>
<reference evidence="1" key="1">
    <citation type="submission" date="2020-10" db="EMBL/GenBank/DDBJ databases">
        <title>Ca. Dormibacterota MAGs.</title>
        <authorList>
            <person name="Montgomery K."/>
        </authorList>
    </citation>
    <scope>NUCLEOTIDE SEQUENCE [LARGE SCALE GENOMIC DNA]</scope>
    <source>
        <strain evidence="1">SC8812_S17_10</strain>
    </source>
</reference>
<dbReference type="Proteomes" id="UP000612893">
    <property type="component" value="Unassembled WGS sequence"/>
</dbReference>
<dbReference type="PANTHER" id="PTHR43179">
    <property type="entry name" value="RHAMNOSYLTRANSFERASE WBBL"/>
    <property type="match status" value="1"/>
</dbReference>